<evidence type="ECO:0000313" key="1">
    <source>
        <dbReference type="EMBL" id="ATI20274.1"/>
    </source>
</evidence>
<accession>A0A291LIB6</accession>
<protein>
    <submittedName>
        <fullName evidence="1">Uncharacterized protein</fullName>
    </submittedName>
</protein>
<organism evidence="1">
    <name type="scientific">Juglanconis sp</name>
    <dbReference type="NCBI Taxonomy" id="2041886"/>
    <lineage>
        <taxon>Eukaryota</taxon>
        <taxon>Fungi</taxon>
        <taxon>Dikarya</taxon>
        <taxon>Ascomycota</taxon>
        <taxon>Pezizomycotina</taxon>
        <taxon>Sordariomycetes</taxon>
        <taxon>Sordariomycetidae</taxon>
        <taxon>Diaporthales</taxon>
        <taxon>Juglanconidaceae</taxon>
        <taxon>Juglanconis</taxon>
    </lineage>
</organism>
<keyword evidence="1" id="KW-0496">Mitochondrion</keyword>
<name>A0A291LIB6_9PEZI</name>
<gene>
    <name evidence="1" type="primary">orf130</name>
</gene>
<geneLocation type="mitochondrion" evidence="1"/>
<dbReference type="AlphaFoldDB" id="A0A291LIB6"/>
<proteinExistence type="predicted"/>
<sequence length="130" mass="14762">MGKLTYILNVRKKMTLWGKFMVVQLSLHVADNRIKKDDIPSAEYFYMLGNKFKGHIQDTEEGNPLQPVMERMALARLAKTKNFPPPHAGGGGLGVILQTASDRTTHTPGSSVLIWIDVWRVIYFVWYTVV</sequence>
<dbReference type="EMBL" id="KY575055">
    <property type="protein sequence ID" value="ATI20274.1"/>
    <property type="molecule type" value="Genomic_DNA"/>
</dbReference>
<reference evidence="1" key="1">
    <citation type="submission" date="2017-02" db="EMBL/GenBank/DDBJ databases">
        <title>Fungal Comparative Genomics of Melanconis species and Ophiognomonia clavigignenti-juglandacearum at Different Phylogenetic Distances.</title>
        <authorList>
            <person name="Demers J.E."/>
            <person name="Castlebury L.A."/>
        </authorList>
    </citation>
    <scope>NUCLEOTIDE SEQUENCE</scope>
    <source>
        <strain evidence="1">DMW523</strain>
    </source>
</reference>